<keyword evidence="3" id="KW-1185">Reference proteome</keyword>
<dbReference type="OrthoDB" id="668969at2"/>
<dbReference type="PANTHER" id="PTHR36558">
    <property type="entry name" value="GLR1098 PROTEIN"/>
    <property type="match status" value="1"/>
</dbReference>
<accession>A0A344TPQ0</accession>
<dbReference type="GO" id="GO:0004519">
    <property type="term" value="F:endonuclease activity"/>
    <property type="evidence" value="ECO:0007669"/>
    <property type="project" value="UniProtKB-KW"/>
</dbReference>
<evidence type="ECO:0000259" key="1">
    <source>
        <dbReference type="Pfam" id="PF05685"/>
    </source>
</evidence>
<keyword evidence="2" id="KW-0378">Hydrolase</keyword>
<sequence>MGLPARNHQFYTIAEYLELERQTGIKYEYEDGEVFAMAGGTATHSLIGGNAVAELRRVLKNRPCNAYNSDLKIAISEEKYRYADASVICGPVEYFDENPEAAQNPVLIVEVLSESSESYDRGEKFKKYRQIPTFREYVLIEQRFPLVEVFFKIDEKTWQYRVYEQLDQMVQLDSIEAEIPLSELYSGVIFNEQTSN</sequence>
<dbReference type="KEGG" id="run:DR864_24225"/>
<evidence type="ECO:0000313" key="3">
    <source>
        <dbReference type="Proteomes" id="UP000251993"/>
    </source>
</evidence>
<keyword evidence="2" id="KW-0255">Endonuclease</keyword>
<proteinExistence type="predicted"/>
<dbReference type="Gene3D" id="3.90.1570.10">
    <property type="entry name" value="tt1808, chain A"/>
    <property type="match status" value="1"/>
</dbReference>
<evidence type="ECO:0000313" key="2">
    <source>
        <dbReference type="EMBL" id="AXE20621.1"/>
    </source>
</evidence>
<dbReference type="InterPro" id="IPR012296">
    <property type="entry name" value="Nuclease_put_TT1808"/>
</dbReference>
<dbReference type="CDD" id="cd06260">
    <property type="entry name" value="DUF820-like"/>
    <property type="match status" value="1"/>
</dbReference>
<dbReference type="AlphaFoldDB" id="A0A344TPQ0"/>
<dbReference type="SUPFAM" id="SSF52980">
    <property type="entry name" value="Restriction endonuclease-like"/>
    <property type="match status" value="1"/>
</dbReference>
<dbReference type="Pfam" id="PF05685">
    <property type="entry name" value="Uma2"/>
    <property type="match status" value="1"/>
</dbReference>
<dbReference type="InterPro" id="IPR011335">
    <property type="entry name" value="Restrct_endonuc-II-like"/>
</dbReference>
<dbReference type="PANTHER" id="PTHR36558:SF1">
    <property type="entry name" value="RESTRICTION ENDONUCLEASE DOMAIN-CONTAINING PROTEIN-RELATED"/>
    <property type="match status" value="1"/>
</dbReference>
<name>A0A344TPQ0_9BACT</name>
<dbReference type="Proteomes" id="UP000251993">
    <property type="component" value="Chromosome"/>
</dbReference>
<feature type="domain" description="Putative restriction endonuclease" evidence="1">
    <location>
        <begin position="14"/>
        <end position="176"/>
    </location>
</feature>
<gene>
    <name evidence="2" type="ORF">DR864_24225</name>
</gene>
<organism evidence="2 3">
    <name type="scientific">Runella rosea</name>
    <dbReference type="NCBI Taxonomy" id="2259595"/>
    <lineage>
        <taxon>Bacteria</taxon>
        <taxon>Pseudomonadati</taxon>
        <taxon>Bacteroidota</taxon>
        <taxon>Cytophagia</taxon>
        <taxon>Cytophagales</taxon>
        <taxon>Spirosomataceae</taxon>
        <taxon>Runella</taxon>
    </lineage>
</organism>
<keyword evidence="2" id="KW-0540">Nuclease</keyword>
<reference evidence="2 3" key="1">
    <citation type="submission" date="2018-07" db="EMBL/GenBank/DDBJ databases">
        <title>Genome sequencing of Runella.</title>
        <authorList>
            <person name="Baek M.-G."/>
            <person name="Yi H."/>
        </authorList>
    </citation>
    <scope>NUCLEOTIDE SEQUENCE [LARGE SCALE GENOMIC DNA]</scope>
    <source>
        <strain evidence="2 3">HYN0085</strain>
    </source>
</reference>
<dbReference type="RefSeq" id="WP_114069384.1">
    <property type="nucleotide sequence ID" value="NZ_CP030850.1"/>
</dbReference>
<dbReference type="InterPro" id="IPR008538">
    <property type="entry name" value="Uma2"/>
</dbReference>
<protein>
    <submittedName>
        <fullName evidence="2">Uma2 family endonuclease</fullName>
    </submittedName>
</protein>
<dbReference type="EMBL" id="CP030850">
    <property type="protein sequence ID" value="AXE20621.1"/>
    <property type="molecule type" value="Genomic_DNA"/>
</dbReference>